<keyword evidence="2" id="KW-1133">Transmembrane helix</keyword>
<keyword evidence="4" id="KW-1185">Reference proteome</keyword>
<evidence type="ECO:0000256" key="1">
    <source>
        <dbReference type="ARBA" id="ARBA00009846"/>
    </source>
</evidence>
<dbReference type="PANTHER" id="PTHR33787">
    <property type="match status" value="1"/>
</dbReference>
<evidence type="ECO:0000313" key="4">
    <source>
        <dbReference type="Proteomes" id="UP000257109"/>
    </source>
</evidence>
<dbReference type="InterPro" id="IPR007572">
    <property type="entry name" value="Uncharacterised_Ycf20"/>
</dbReference>
<protein>
    <submittedName>
        <fullName evidence="3">Ycf20-like protein</fullName>
    </submittedName>
</protein>
<reference evidence="3" key="1">
    <citation type="submission" date="2018-05" db="EMBL/GenBank/DDBJ databases">
        <title>Draft genome of Mucuna pruriens seed.</title>
        <authorList>
            <person name="Nnadi N.E."/>
            <person name="Vos R."/>
            <person name="Hasami M.H."/>
            <person name="Devisetty U.K."/>
            <person name="Aguiy J.C."/>
        </authorList>
    </citation>
    <scope>NUCLEOTIDE SEQUENCE [LARGE SCALE GENOMIC DNA]</scope>
    <source>
        <strain evidence="3">JCA_2017</strain>
    </source>
</reference>
<sequence>MSSAKVKSLDYIGSGVSKVGLAALFYKTTFGQKQCFPCFFSFAQPCLTVNFKRMSWSVRSSINDSSFSPSASNGTNGRTRIIRVIQEFQTKLGSKIQEVKKNLPMKLLFFLVGFYCATAFATVIGQTGDWDILSAALAVAVVEGIGALMYSASLPLVNKSRSLISFNLSPLCLIYAEVTLTGSNLELVQLLRPDSSMPGNSDCCLTGDIKIKFGTNNANCHKCSLSNVIVDRHFCRNYKIFENAPCACLPGSIKNCK</sequence>
<accession>A0A371G1J2</accession>
<keyword evidence="2" id="KW-0812">Transmembrane</keyword>
<evidence type="ECO:0000256" key="2">
    <source>
        <dbReference type="SAM" id="Phobius"/>
    </source>
</evidence>
<evidence type="ECO:0000313" key="3">
    <source>
        <dbReference type="EMBL" id="RDX84381.1"/>
    </source>
</evidence>
<comment type="caution">
    <text evidence="3">The sequence shown here is derived from an EMBL/GenBank/DDBJ whole genome shotgun (WGS) entry which is preliminary data.</text>
</comment>
<dbReference type="STRING" id="157652.A0A371G1J2"/>
<dbReference type="EMBL" id="QJKJ01007065">
    <property type="protein sequence ID" value="RDX84381.1"/>
    <property type="molecule type" value="Genomic_DNA"/>
</dbReference>
<feature type="transmembrane region" description="Helical" evidence="2">
    <location>
        <begin position="132"/>
        <end position="152"/>
    </location>
</feature>
<organism evidence="3 4">
    <name type="scientific">Mucuna pruriens</name>
    <name type="common">Velvet bean</name>
    <name type="synonym">Dolichos pruriens</name>
    <dbReference type="NCBI Taxonomy" id="157652"/>
    <lineage>
        <taxon>Eukaryota</taxon>
        <taxon>Viridiplantae</taxon>
        <taxon>Streptophyta</taxon>
        <taxon>Embryophyta</taxon>
        <taxon>Tracheophyta</taxon>
        <taxon>Spermatophyta</taxon>
        <taxon>Magnoliopsida</taxon>
        <taxon>eudicotyledons</taxon>
        <taxon>Gunneridae</taxon>
        <taxon>Pentapetalae</taxon>
        <taxon>rosids</taxon>
        <taxon>fabids</taxon>
        <taxon>Fabales</taxon>
        <taxon>Fabaceae</taxon>
        <taxon>Papilionoideae</taxon>
        <taxon>50 kb inversion clade</taxon>
        <taxon>NPAAA clade</taxon>
        <taxon>indigoferoid/millettioid clade</taxon>
        <taxon>Phaseoleae</taxon>
        <taxon>Mucuna</taxon>
    </lineage>
</organism>
<feature type="transmembrane region" description="Helical" evidence="2">
    <location>
        <begin position="107"/>
        <end position="126"/>
    </location>
</feature>
<dbReference type="AlphaFoldDB" id="A0A371G1J2"/>
<keyword evidence="2" id="KW-0472">Membrane</keyword>
<dbReference type="Pfam" id="PF04483">
    <property type="entry name" value="DUF565"/>
    <property type="match status" value="1"/>
</dbReference>
<comment type="similarity">
    <text evidence="1">Belongs to the ycf20 family.</text>
</comment>
<dbReference type="PANTHER" id="PTHR33787:SF3">
    <property type="entry name" value="YCF20-LIKE PROTEIN"/>
    <property type="match status" value="1"/>
</dbReference>
<name>A0A371G1J2_MUCPR</name>
<gene>
    <name evidence="3" type="ORF">CR513_34583</name>
</gene>
<dbReference type="Proteomes" id="UP000257109">
    <property type="component" value="Unassembled WGS sequence"/>
</dbReference>
<proteinExistence type="inferred from homology"/>
<dbReference type="OrthoDB" id="776537at2759"/>
<feature type="non-terminal residue" evidence="3">
    <location>
        <position position="257"/>
    </location>
</feature>